<dbReference type="PANTHER" id="PTHR43289:SF6">
    <property type="entry name" value="SERINE_THREONINE-PROTEIN KINASE NEKL-3"/>
    <property type="match status" value="1"/>
</dbReference>
<evidence type="ECO:0000259" key="17">
    <source>
        <dbReference type="PROSITE" id="PS50011"/>
    </source>
</evidence>
<dbReference type="InterPro" id="IPR011009">
    <property type="entry name" value="Kinase-like_dom_sf"/>
</dbReference>
<keyword evidence="6" id="KW-0808">Transferase</keyword>
<dbReference type="PROSITE" id="PS50011">
    <property type="entry name" value="PROTEIN_KINASE_DOM"/>
    <property type="match status" value="1"/>
</dbReference>
<dbReference type="CDD" id="cd14014">
    <property type="entry name" value="STKc_PknB_like"/>
    <property type="match status" value="1"/>
</dbReference>
<evidence type="ECO:0000256" key="1">
    <source>
        <dbReference type="ARBA" id="ARBA00004162"/>
    </source>
</evidence>
<dbReference type="PANTHER" id="PTHR43289">
    <property type="entry name" value="MITOGEN-ACTIVATED PROTEIN KINASE KINASE KINASE 20-RELATED"/>
    <property type="match status" value="1"/>
</dbReference>
<dbReference type="GO" id="GO:0005524">
    <property type="term" value="F:ATP binding"/>
    <property type="evidence" value="ECO:0007669"/>
    <property type="project" value="UniProtKB-KW"/>
</dbReference>
<dbReference type="Gene3D" id="1.10.510.10">
    <property type="entry name" value="Transferase(Phosphotransferase) domain 1"/>
    <property type="match status" value="1"/>
</dbReference>
<protein>
    <recommendedName>
        <fullName evidence="2">non-specific serine/threonine protein kinase</fullName>
        <ecNumber evidence="2">2.7.11.1</ecNumber>
    </recommendedName>
</protein>
<dbReference type="SUPFAM" id="SSF53807">
    <property type="entry name" value="Helical backbone' metal receptor"/>
    <property type="match status" value="1"/>
</dbReference>
<evidence type="ECO:0000256" key="13">
    <source>
        <dbReference type="ARBA" id="ARBA00047899"/>
    </source>
</evidence>
<dbReference type="GO" id="GO:0045717">
    <property type="term" value="P:negative regulation of fatty acid biosynthetic process"/>
    <property type="evidence" value="ECO:0007669"/>
    <property type="project" value="UniProtKB-ARBA"/>
</dbReference>
<evidence type="ECO:0000256" key="16">
    <source>
        <dbReference type="SAM" id="Phobius"/>
    </source>
</evidence>
<evidence type="ECO:0000256" key="3">
    <source>
        <dbReference type="ARBA" id="ARBA00022475"/>
    </source>
</evidence>
<evidence type="ECO:0000256" key="11">
    <source>
        <dbReference type="ARBA" id="ARBA00022989"/>
    </source>
</evidence>
<evidence type="ECO:0000256" key="8">
    <source>
        <dbReference type="ARBA" id="ARBA00022741"/>
    </source>
</evidence>
<organism evidence="18 19">
    <name type="scientific">Mycobacterium scrofulaceum</name>
    <dbReference type="NCBI Taxonomy" id="1783"/>
    <lineage>
        <taxon>Bacteria</taxon>
        <taxon>Bacillati</taxon>
        <taxon>Actinomycetota</taxon>
        <taxon>Actinomycetes</taxon>
        <taxon>Mycobacteriales</taxon>
        <taxon>Mycobacteriaceae</taxon>
        <taxon>Mycobacterium</taxon>
    </lineage>
</organism>
<feature type="domain" description="Protein kinase" evidence="17">
    <location>
        <begin position="12"/>
        <end position="275"/>
    </location>
</feature>
<dbReference type="FunFam" id="1.10.510.10:FF:000021">
    <property type="entry name" value="Serine/threonine protein kinase"/>
    <property type="match status" value="1"/>
</dbReference>
<dbReference type="Pfam" id="PF01497">
    <property type="entry name" value="Peripla_BP_2"/>
    <property type="match status" value="1"/>
</dbReference>
<keyword evidence="9 18" id="KW-0418">Kinase</keyword>
<sequence>MPLAVGTVIAGYRIENVLGSGGMGTVYLARHPTLPRSDALKILSAELSVDRQFRIRFTREADLAATLNHPNIVRVYNRGETDGHLWIAMEYVEGTAANDLARANLTPTRIVRIITDVAAALDYAHSRRVLHRDIKPGNFLISSPGSDHERVLLADFGIARALDDATTLTATGSMVGTAAYAAPETIEGRPADHRTDIYSLGCALFRLLTSRTPYEDNSLSATLAGHLMRPVPHPTEINPSLPPEIDDVIARALAKDPDQRFQTAGALAAATSAAFTNNPAPPTTTGPTGPRASNATNPTLSYPPTPPHAQPVWPAYDPRGAAAPPNSAMPQQFAGVPSGPTPTGPAGSAPTPKGRKRTRLIVGATVLVAALVAATVVGIHLFGHTSGDLGPYQPQTLNTKFGTLKLEHRPVAIAALGPGDPDAVLSLGAQPVLINAAGATTPSWLQPLMHSTPPVFAAADAAAITAAKPDLIIDTGDVDQPTYNALASIAPTLTRPADNSQDWTWQTQLNWVATALGRTDAAKTLLDKAQSEQNTIRSEHRSFLGKSAVVINYTGTTTTTTTTAAATPSPPSSYLESIGFTYNPHYKRSPGGPPQVPFNINDVDYIGQRSDVMLLLRTDPAAGGGGYAGLPAKYTSFGGTLVVIDDPATITALNTGGPAATSYLNTALVTKLTNQIH</sequence>
<dbReference type="PROSITE" id="PS00108">
    <property type="entry name" value="PROTEIN_KINASE_ST"/>
    <property type="match status" value="1"/>
</dbReference>
<keyword evidence="19" id="KW-1185">Reference proteome</keyword>
<dbReference type="Gene3D" id="3.30.200.20">
    <property type="entry name" value="Phosphorylase Kinase, domain 1"/>
    <property type="match status" value="1"/>
</dbReference>
<dbReference type="InterPro" id="IPR002491">
    <property type="entry name" value="ABC_transptr_periplasmic_BD"/>
</dbReference>
<keyword evidence="4" id="KW-0723">Serine/threonine-protein kinase</keyword>
<dbReference type="RefSeq" id="WP_047324257.1">
    <property type="nucleotide sequence ID" value="NZ_MVIJ01000089.1"/>
</dbReference>
<evidence type="ECO:0000256" key="2">
    <source>
        <dbReference type="ARBA" id="ARBA00012513"/>
    </source>
</evidence>
<gene>
    <name evidence="18" type="ORF">BST44_27990</name>
</gene>
<keyword evidence="11 16" id="KW-1133">Transmembrane helix</keyword>
<dbReference type="SMART" id="SM00220">
    <property type="entry name" value="S_TKc"/>
    <property type="match status" value="1"/>
</dbReference>
<comment type="catalytic activity">
    <reaction evidence="13">
        <text>L-threonyl-[protein] + ATP = O-phospho-L-threonyl-[protein] + ADP + H(+)</text>
        <dbReference type="Rhea" id="RHEA:46608"/>
        <dbReference type="Rhea" id="RHEA-COMP:11060"/>
        <dbReference type="Rhea" id="RHEA-COMP:11605"/>
        <dbReference type="ChEBI" id="CHEBI:15378"/>
        <dbReference type="ChEBI" id="CHEBI:30013"/>
        <dbReference type="ChEBI" id="CHEBI:30616"/>
        <dbReference type="ChEBI" id="CHEBI:61977"/>
        <dbReference type="ChEBI" id="CHEBI:456216"/>
        <dbReference type="EC" id="2.7.11.1"/>
    </reaction>
</comment>
<dbReference type="InterPro" id="IPR008271">
    <property type="entry name" value="Ser/Thr_kinase_AS"/>
</dbReference>
<dbReference type="Gene3D" id="3.40.50.1980">
    <property type="entry name" value="Nitrogenase molybdenum iron protein domain"/>
    <property type="match status" value="2"/>
</dbReference>
<dbReference type="Pfam" id="PF00069">
    <property type="entry name" value="Pkinase"/>
    <property type="match status" value="1"/>
</dbReference>
<keyword evidence="5" id="KW-0597">Phosphoprotein</keyword>
<evidence type="ECO:0000256" key="15">
    <source>
        <dbReference type="SAM" id="MobiDB-lite"/>
    </source>
</evidence>
<accession>A0A1X0JV54</accession>
<dbReference type="GO" id="GO:0004674">
    <property type="term" value="F:protein serine/threonine kinase activity"/>
    <property type="evidence" value="ECO:0007669"/>
    <property type="project" value="UniProtKB-KW"/>
</dbReference>
<evidence type="ECO:0000256" key="7">
    <source>
        <dbReference type="ARBA" id="ARBA00022692"/>
    </source>
</evidence>
<dbReference type="OrthoDB" id="5622056at2"/>
<comment type="catalytic activity">
    <reaction evidence="14">
        <text>L-seryl-[protein] + ATP = O-phospho-L-seryl-[protein] + ADP + H(+)</text>
        <dbReference type="Rhea" id="RHEA:17989"/>
        <dbReference type="Rhea" id="RHEA-COMP:9863"/>
        <dbReference type="Rhea" id="RHEA-COMP:11604"/>
        <dbReference type="ChEBI" id="CHEBI:15378"/>
        <dbReference type="ChEBI" id="CHEBI:29999"/>
        <dbReference type="ChEBI" id="CHEBI:30616"/>
        <dbReference type="ChEBI" id="CHEBI:83421"/>
        <dbReference type="ChEBI" id="CHEBI:456216"/>
        <dbReference type="EC" id="2.7.11.1"/>
    </reaction>
</comment>
<evidence type="ECO:0000256" key="6">
    <source>
        <dbReference type="ARBA" id="ARBA00022679"/>
    </source>
</evidence>
<dbReference type="Proteomes" id="UP000192601">
    <property type="component" value="Unassembled WGS sequence"/>
</dbReference>
<keyword evidence="7 16" id="KW-0812">Transmembrane</keyword>
<evidence type="ECO:0000256" key="10">
    <source>
        <dbReference type="ARBA" id="ARBA00022840"/>
    </source>
</evidence>
<keyword evidence="3" id="KW-1003">Cell membrane</keyword>
<evidence type="ECO:0000256" key="4">
    <source>
        <dbReference type="ARBA" id="ARBA00022527"/>
    </source>
</evidence>
<evidence type="ECO:0000313" key="19">
    <source>
        <dbReference type="Proteomes" id="UP000192601"/>
    </source>
</evidence>
<evidence type="ECO:0000313" key="18">
    <source>
        <dbReference type="EMBL" id="ORB66495.1"/>
    </source>
</evidence>
<evidence type="ECO:0000256" key="14">
    <source>
        <dbReference type="ARBA" id="ARBA00048679"/>
    </source>
</evidence>
<keyword evidence="10" id="KW-0067">ATP-binding</keyword>
<name>A0A1X0JV54_MYCSC</name>
<comment type="subcellular location">
    <subcellularLocation>
        <location evidence="1">Cell membrane</location>
        <topology evidence="1">Single-pass membrane protein</topology>
    </subcellularLocation>
</comment>
<keyword evidence="12 16" id="KW-0472">Membrane</keyword>
<feature type="region of interest" description="Disordered" evidence="15">
    <location>
        <begin position="272"/>
        <end position="356"/>
    </location>
</feature>
<dbReference type="STRING" id="1783.BST44_27990"/>
<feature type="transmembrane region" description="Helical" evidence="16">
    <location>
        <begin position="360"/>
        <end position="383"/>
    </location>
</feature>
<reference evidence="18 19" key="1">
    <citation type="submission" date="2017-02" db="EMBL/GenBank/DDBJ databases">
        <title>The new phylogeny of genus Mycobacterium.</title>
        <authorList>
            <person name="Tortoli E."/>
            <person name="Trovato A."/>
            <person name="Cirillo D.M."/>
        </authorList>
    </citation>
    <scope>NUCLEOTIDE SEQUENCE [LARGE SCALE GENOMIC DNA]</scope>
    <source>
        <strain evidence="18 19">DSM 43992</strain>
    </source>
</reference>
<evidence type="ECO:0000256" key="12">
    <source>
        <dbReference type="ARBA" id="ARBA00023136"/>
    </source>
</evidence>
<evidence type="ECO:0000256" key="5">
    <source>
        <dbReference type="ARBA" id="ARBA00022553"/>
    </source>
</evidence>
<dbReference type="InterPro" id="IPR000719">
    <property type="entry name" value="Prot_kinase_dom"/>
</dbReference>
<evidence type="ECO:0000256" key="9">
    <source>
        <dbReference type="ARBA" id="ARBA00022777"/>
    </source>
</evidence>
<dbReference type="EMBL" id="MVIJ01000089">
    <property type="protein sequence ID" value="ORB66495.1"/>
    <property type="molecule type" value="Genomic_DNA"/>
</dbReference>
<dbReference type="AlphaFoldDB" id="A0A1X0JV54"/>
<keyword evidence="8" id="KW-0547">Nucleotide-binding</keyword>
<dbReference type="EC" id="2.7.11.1" evidence="2"/>
<comment type="caution">
    <text evidence="18">The sequence shown here is derived from an EMBL/GenBank/DDBJ whole genome shotgun (WGS) entry which is preliminary data.</text>
</comment>
<dbReference type="FunFam" id="3.30.200.20:FF:000035">
    <property type="entry name" value="Serine/threonine protein kinase Stk1"/>
    <property type="match status" value="1"/>
</dbReference>
<proteinExistence type="predicted"/>
<dbReference type="GO" id="GO:0005886">
    <property type="term" value="C:plasma membrane"/>
    <property type="evidence" value="ECO:0007669"/>
    <property type="project" value="UniProtKB-SubCell"/>
</dbReference>
<dbReference type="SUPFAM" id="SSF56112">
    <property type="entry name" value="Protein kinase-like (PK-like)"/>
    <property type="match status" value="1"/>
</dbReference>